<evidence type="ECO:0000313" key="3">
    <source>
        <dbReference type="Proteomes" id="UP000265520"/>
    </source>
</evidence>
<dbReference type="Proteomes" id="UP000265520">
    <property type="component" value="Unassembled WGS sequence"/>
</dbReference>
<feature type="non-terminal residue" evidence="2">
    <location>
        <position position="101"/>
    </location>
</feature>
<sequence length="101" mass="10929">MTESDEDIPASETVNTAGTEGATEAQVSKGKEPVGSATATDIFAEKPQEKVVKKKRTMKRRLAKIVVNSESEGTDDDQPLAKRLRKNVEAAKEKAQPSSEQ</sequence>
<feature type="compositionally biased region" description="Basic and acidic residues" evidence="1">
    <location>
        <begin position="86"/>
        <end position="95"/>
    </location>
</feature>
<proteinExistence type="predicted"/>
<evidence type="ECO:0000256" key="1">
    <source>
        <dbReference type="SAM" id="MobiDB-lite"/>
    </source>
</evidence>
<name>A0A392SMB8_9FABA</name>
<organism evidence="2 3">
    <name type="scientific">Trifolium medium</name>
    <dbReference type="NCBI Taxonomy" id="97028"/>
    <lineage>
        <taxon>Eukaryota</taxon>
        <taxon>Viridiplantae</taxon>
        <taxon>Streptophyta</taxon>
        <taxon>Embryophyta</taxon>
        <taxon>Tracheophyta</taxon>
        <taxon>Spermatophyta</taxon>
        <taxon>Magnoliopsida</taxon>
        <taxon>eudicotyledons</taxon>
        <taxon>Gunneridae</taxon>
        <taxon>Pentapetalae</taxon>
        <taxon>rosids</taxon>
        <taxon>fabids</taxon>
        <taxon>Fabales</taxon>
        <taxon>Fabaceae</taxon>
        <taxon>Papilionoideae</taxon>
        <taxon>50 kb inversion clade</taxon>
        <taxon>NPAAA clade</taxon>
        <taxon>Hologalegina</taxon>
        <taxon>IRL clade</taxon>
        <taxon>Trifolieae</taxon>
        <taxon>Trifolium</taxon>
    </lineage>
</organism>
<protein>
    <submittedName>
        <fullName evidence="2">Uncharacterized protein</fullName>
    </submittedName>
</protein>
<dbReference type="EMBL" id="LXQA010396414">
    <property type="protein sequence ID" value="MCI49135.1"/>
    <property type="molecule type" value="Genomic_DNA"/>
</dbReference>
<feature type="region of interest" description="Disordered" evidence="1">
    <location>
        <begin position="67"/>
        <end position="101"/>
    </location>
</feature>
<keyword evidence="3" id="KW-1185">Reference proteome</keyword>
<comment type="caution">
    <text evidence="2">The sequence shown here is derived from an EMBL/GenBank/DDBJ whole genome shotgun (WGS) entry which is preliminary data.</text>
</comment>
<reference evidence="2 3" key="1">
    <citation type="journal article" date="2018" name="Front. Plant Sci.">
        <title>Red Clover (Trifolium pratense) and Zigzag Clover (T. medium) - A Picture of Genomic Similarities and Differences.</title>
        <authorList>
            <person name="Dluhosova J."/>
            <person name="Istvanek J."/>
            <person name="Nedelnik J."/>
            <person name="Repkova J."/>
        </authorList>
    </citation>
    <scope>NUCLEOTIDE SEQUENCE [LARGE SCALE GENOMIC DNA]</scope>
    <source>
        <strain evidence="3">cv. 10/8</strain>
        <tissue evidence="2">Leaf</tissue>
    </source>
</reference>
<feature type="region of interest" description="Disordered" evidence="1">
    <location>
        <begin position="1"/>
        <end position="41"/>
    </location>
</feature>
<evidence type="ECO:0000313" key="2">
    <source>
        <dbReference type="EMBL" id="MCI49135.1"/>
    </source>
</evidence>
<accession>A0A392SMB8</accession>
<dbReference type="AlphaFoldDB" id="A0A392SMB8"/>